<evidence type="ECO:0000256" key="1">
    <source>
        <dbReference type="SAM" id="MobiDB-lite"/>
    </source>
</evidence>
<accession>A0A1E3I798</accession>
<comment type="caution">
    <text evidence="2">The sequence shown here is derived from an EMBL/GenBank/DDBJ whole genome shotgun (WGS) entry which is preliminary data.</text>
</comment>
<dbReference type="GeneID" id="30153110"/>
<organism evidence="2 3">
    <name type="scientific">Cryptococcus amylolentus CBS 6039</name>
    <dbReference type="NCBI Taxonomy" id="1295533"/>
    <lineage>
        <taxon>Eukaryota</taxon>
        <taxon>Fungi</taxon>
        <taxon>Dikarya</taxon>
        <taxon>Basidiomycota</taxon>
        <taxon>Agaricomycotina</taxon>
        <taxon>Tremellomycetes</taxon>
        <taxon>Tremellales</taxon>
        <taxon>Cryptococcaceae</taxon>
        <taxon>Cryptococcus</taxon>
    </lineage>
</organism>
<gene>
    <name evidence="2" type="ORF">L202_01801</name>
</gene>
<dbReference type="RefSeq" id="XP_018997706.1">
    <property type="nucleotide sequence ID" value="XM_019135279.1"/>
</dbReference>
<evidence type="ECO:0000313" key="3">
    <source>
        <dbReference type="Proteomes" id="UP000094065"/>
    </source>
</evidence>
<proteinExistence type="predicted"/>
<protein>
    <submittedName>
        <fullName evidence="2">Uncharacterized protein</fullName>
    </submittedName>
</protein>
<dbReference type="Proteomes" id="UP000094065">
    <property type="component" value="Unassembled WGS sequence"/>
</dbReference>
<name>A0A1E3I798_9TREE</name>
<dbReference type="AlphaFoldDB" id="A0A1E3I798"/>
<feature type="region of interest" description="Disordered" evidence="1">
    <location>
        <begin position="1"/>
        <end position="23"/>
    </location>
</feature>
<sequence>MTPNTRSGPPPPPVQSGATTTDSSLTSLLTAGGLGSKCWKDGEMLLLPEPAKSLKASCRKDAGWGEGRCRANAIVRRLCTKREGDLYASAWTGGFGQYESGSAGRRCGLGVHDTTEVV</sequence>
<dbReference type="EMBL" id="AWGJ01000002">
    <property type="protein sequence ID" value="ODN83706.1"/>
    <property type="molecule type" value="Genomic_DNA"/>
</dbReference>
<keyword evidence="3" id="KW-1185">Reference proteome</keyword>
<evidence type="ECO:0000313" key="2">
    <source>
        <dbReference type="EMBL" id="ODN83706.1"/>
    </source>
</evidence>
<reference evidence="2 3" key="1">
    <citation type="submission" date="2016-06" db="EMBL/GenBank/DDBJ databases">
        <title>Evolution of pathogenesis and genome organization in the Tremellales.</title>
        <authorList>
            <person name="Cuomo C."/>
            <person name="Litvintseva A."/>
            <person name="Heitman J."/>
            <person name="Chen Y."/>
            <person name="Sun S."/>
            <person name="Springer D."/>
            <person name="Dromer F."/>
            <person name="Young S."/>
            <person name="Zeng Q."/>
            <person name="Chapman S."/>
            <person name="Gujja S."/>
            <person name="Saif S."/>
            <person name="Birren B."/>
        </authorList>
    </citation>
    <scope>NUCLEOTIDE SEQUENCE [LARGE SCALE GENOMIC DNA]</scope>
    <source>
        <strain evidence="2 3">CBS 6039</strain>
    </source>
</reference>